<reference evidence="3 4" key="1">
    <citation type="submission" date="2022-12" db="EMBL/GenBank/DDBJ databases">
        <title>Chromosome-level genome of Tegillarca granosa.</title>
        <authorList>
            <person name="Kim J."/>
        </authorList>
    </citation>
    <scope>NUCLEOTIDE SEQUENCE [LARGE SCALE GENOMIC DNA]</scope>
    <source>
        <strain evidence="3">Teg-2019</strain>
        <tissue evidence="3">Adductor muscle</tissue>
    </source>
</reference>
<comment type="similarity">
    <text evidence="1">Belongs to the PPC synthetase family.</text>
</comment>
<dbReference type="InterPro" id="IPR035929">
    <property type="entry name" value="CoaB-like_sf"/>
</dbReference>
<evidence type="ECO:0000256" key="1">
    <source>
        <dbReference type="ARBA" id="ARBA00005703"/>
    </source>
</evidence>
<organism evidence="3 4">
    <name type="scientific">Tegillarca granosa</name>
    <name type="common">Malaysian cockle</name>
    <name type="synonym">Anadara granosa</name>
    <dbReference type="NCBI Taxonomy" id="220873"/>
    <lineage>
        <taxon>Eukaryota</taxon>
        <taxon>Metazoa</taxon>
        <taxon>Spiralia</taxon>
        <taxon>Lophotrochozoa</taxon>
        <taxon>Mollusca</taxon>
        <taxon>Bivalvia</taxon>
        <taxon>Autobranchia</taxon>
        <taxon>Pteriomorphia</taxon>
        <taxon>Arcoida</taxon>
        <taxon>Arcoidea</taxon>
        <taxon>Arcidae</taxon>
        <taxon>Tegillarca</taxon>
    </lineage>
</organism>
<dbReference type="Pfam" id="PF04127">
    <property type="entry name" value="DFP"/>
    <property type="match status" value="1"/>
</dbReference>
<protein>
    <recommendedName>
        <fullName evidence="2">DNA/pantothenate metabolism flavoprotein C-terminal domain-containing protein</fullName>
    </recommendedName>
</protein>
<keyword evidence="4" id="KW-1185">Reference proteome</keyword>
<dbReference type="Proteomes" id="UP001217089">
    <property type="component" value="Unassembled WGS sequence"/>
</dbReference>
<dbReference type="SUPFAM" id="SSF102645">
    <property type="entry name" value="CoaB-like"/>
    <property type="match status" value="1"/>
</dbReference>
<proteinExistence type="inferred from homology"/>
<comment type="caution">
    <text evidence="3">The sequence shown here is derived from an EMBL/GenBank/DDBJ whole genome shotgun (WGS) entry which is preliminary data.</text>
</comment>
<dbReference type="InterPro" id="IPR007085">
    <property type="entry name" value="DNA/pantothenate-metab_flavo_C"/>
</dbReference>
<evidence type="ECO:0000313" key="4">
    <source>
        <dbReference type="Proteomes" id="UP001217089"/>
    </source>
</evidence>
<dbReference type="PANTHER" id="PTHR12290">
    <property type="entry name" value="CORNICHON-RELATED"/>
    <property type="match status" value="1"/>
</dbReference>
<feature type="domain" description="DNA/pantothenate metabolism flavoprotein C-terminal" evidence="2">
    <location>
        <begin position="168"/>
        <end position="276"/>
    </location>
</feature>
<dbReference type="EMBL" id="JARBDR010000214">
    <property type="protein sequence ID" value="KAJ8318021.1"/>
    <property type="molecule type" value="Genomic_DNA"/>
</dbReference>
<accession>A0ABQ9FL68</accession>
<gene>
    <name evidence="3" type="ORF">KUTeg_003112</name>
</gene>
<name>A0ABQ9FL68_TEGGR</name>
<sequence>MASEFKHFLRQSSIPDKFDEKTTEVRGFIQSQIQNNRRVVVVTSGGTKVPLESKTVRYLDNFSVGSRGSTSTEYFHKEGYAVIFLHRKGSLRPYQRHLTHQNFLDILQVNPETTPNIPRVSVKPQYENDIIKTLSIYKSIREQNMLCEIEFQTLSEYLQLLHICSLALEEVGNKGLMYLAAAVSDFYIPKEEMPQHKIQSSSGPLQISLQLVPKMLSPLVKEWAPSVFVVSFKLETDKSILVSKAKSALNNYKHQVVVANLLETRKKEVILVTKDSEEVIQLTDTDINNGKEIEEIIVQQLKTKHNQFCS</sequence>
<evidence type="ECO:0000313" key="3">
    <source>
        <dbReference type="EMBL" id="KAJ8318021.1"/>
    </source>
</evidence>
<dbReference type="Gene3D" id="3.40.50.10300">
    <property type="entry name" value="CoaB-like"/>
    <property type="match status" value="1"/>
</dbReference>
<evidence type="ECO:0000259" key="2">
    <source>
        <dbReference type="Pfam" id="PF04127"/>
    </source>
</evidence>